<dbReference type="EMBL" id="CAJNOC010006276">
    <property type="protein sequence ID" value="CAF1074282.1"/>
    <property type="molecule type" value="Genomic_DNA"/>
</dbReference>
<dbReference type="PROSITE" id="PS01186">
    <property type="entry name" value="EGF_2"/>
    <property type="match status" value="2"/>
</dbReference>
<feature type="signal peptide" evidence="2">
    <location>
        <begin position="1"/>
        <end position="19"/>
    </location>
</feature>
<dbReference type="AlphaFoldDB" id="A0A814M5L0"/>
<evidence type="ECO:0000256" key="1">
    <source>
        <dbReference type="PROSITE-ProRule" id="PRU00076"/>
    </source>
</evidence>
<feature type="domain" description="EGF-like" evidence="3">
    <location>
        <begin position="27"/>
        <end position="64"/>
    </location>
</feature>
<gene>
    <name evidence="4" type="ORF">OXX778_LOCUS19885</name>
</gene>
<dbReference type="InterPro" id="IPR000742">
    <property type="entry name" value="EGF"/>
</dbReference>
<dbReference type="PROSITE" id="PS00022">
    <property type="entry name" value="EGF_1"/>
    <property type="match status" value="1"/>
</dbReference>
<dbReference type="Pfam" id="PF00008">
    <property type="entry name" value="EGF"/>
    <property type="match status" value="1"/>
</dbReference>
<feature type="disulfide bond" evidence="1">
    <location>
        <begin position="107"/>
        <end position="124"/>
    </location>
</feature>
<keyword evidence="2" id="KW-0732">Signal</keyword>
<dbReference type="OrthoDB" id="6079678at2759"/>
<feature type="disulfide bond" evidence="1">
    <location>
        <begin position="54"/>
        <end position="63"/>
    </location>
</feature>
<sequence length="136" mass="14966">MRNCVFLIIICLLVCNITCLNKSKRQINASCRQVPCMNGGKCIQVGINLAYCACRNGYLGKSCELKNSISTTSIPSTTTTTTKTNLITTFDPNVYYLPCPSNVPNPCFNNGKCFYSTLTKTINCECLPGFIDTFCI</sequence>
<dbReference type="Proteomes" id="UP000663879">
    <property type="component" value="Unassembled WGS sequence"/>
</dbReference>
<dbReference type="SMART" id="SM00181">
    <property type="entry name" value="EGF"/>
    <property type="match status" value="2"/>
</dbReference>
<protein>
    <recommendedName>
        <fullName evidence="3">EGF-like domain-containing protein</fullName>
    </recommendedName>
</protein>
<keyword evidence="1" id="KW-1015">Disulfide bond</keyword>
<name>A0A814M5L0_9BILA</name>
<proteinExistence type="predicted"/>
<dbReference type="Gene3D" id="2.10.25.10">
    <property type="entry name" value="Laminin"/>
    <property type="match status" value="2"/>
</dbReference>
<dbReference type="SUPFAM" id="SSF57196">
    <property type="entry name" value="EGF/Laminin"/>
    <property type="match status" value="2"/>
</dbReference>
<evidence type="ECO:0000313" key="4">
    <source>
        <dbReference type="EMBL" id="CAF1074282.1"/>
    </source>
</evidence>
<accession>A0A814M5L0</accession>
<feature type="domain" description="EGF-like" evidence="3">
    <location>
        <begin position="95"/>
        <end position="136"/>
    </location>
</feature>
<organism evidence="4 5">
    <name type="scientific">Brachionus calyciflorus</name>
    <dbReference type="NCBI Taxonomy" id="104777"/>
    <lineage>
        <taxon>Eukaryota</taxon>
        <taxon>Metazoa</taxon>
        <taxon>Spiralia</taxon>
        <taxon>Gnathifera</taxon>
        <taxon>Rotifera</taxon>
        <taxon>Eurotatoria</taxon>
        <taxon>Monogononta</taxon>
        <taxon>Pseudotrocha</taxon>
        <taxon>Ploima</taxon>
        <taxon>Brachionidae</taxon>
        <taxon>Brachionus</taxon>
    </lineage>
</organism>
<reference evidence="4" key="1">
    <citation type="submission" date="2021-02" db="EMBL/GenBank/DDBJ databases">
        <authorList>
            <person name="Nowell W R."/>
        </authorList>
    </citation>
    <scope>NUCLEOTIDE SEQUENCE</scope>
    <source>
        <strain evidence="4">Ploen Becks lab</strain>
    </source>
</reference>
<evidence type="ECO:0000256" key="2">
    <source>
        <dbReference type="SAM" id="SignalP"/>
    </source>
</evidence>
<evidence type="ECO:0000259" key="3">
    <source>
        <dbReference type="PROSITE" id="PS50026"/>
    </source>
</evidence>
<dbReference type="PROSITE" id="PS50026">
    <property type="entry name" value="EGF_3"/>
    <property type="match status" value="2"/>
</dbReference>
<feature type="disulfide bond" evidence="1">
    <location>
        <begin position="126"/>
        <end position="135"/>
    </location>
</feature>
<keyword evidence="5" id="KW-1185">Reference proteome</keyword>
<feature type="chain" id="PRO_5032270550" description="EGF-like domain-containing protein" evidence="2">
    <location>
        <begin position="20"/>
        <end position="136"/>
    </location>
</feature>
<comment type="caution">
    <text evidence="4">The sequence shown here is derived from an EMBL/GenBank/DDBJ whole genome shotgun (WGS) entry which is preliminary data.</text>
</comment>
<feature type="non-terminal residue" evidence="4">
    <location>
        <position position="136"/>
    </location>
</feature>
<evidence type="ECO:0000313" key="5">
    <source>
        <dbReference type="Proteomes" id="UP000663879"/>
    </source>
</evidence>
<comment type="caution">
    <text evidence="1">Lacks conserved residue(s) required for the propagation of feature annotation.</text>
</comment>
<keyword evidence="1" id="KW-0245">EGF-like domain</keyword>